<keyword evidence="3 7" id="KW-0812">Transmembrane</keyword>
<evidence type="ECO:0000256" key="4">
    <source>
        <dbReference type="ARBA" id="ARBA00022989"/>
    </source>
</evidence>
<dbReference type="Gene3D" id="1.20.1640.10">
    <property type="entry name" value="Multidrug efflux transporter AcrB transmembrane domain"/>
    <property type="match status" value="3"/>
</dbReference>
<dbReference type="PANTHER" id="PTHR10796">
    <property type="entry name" value="PATCHED-RELATED"/>
    <property type="match status" value="1"/>
</dbReference>
<dbReference type="Pfam" id="PF02460">
    <property type="entry name" value="Patched"/>
    <property type="match status" value="1"/>
</dbReference>
<feature type="transmembrane region" description="Helical" evidence="7">
    <location>
        <begin position="495"/>
        <end position="516"/>
    </location>
</feature>
<feature type="transmembrane region" description="Helical" evidence="7">
    <location>
        <begin position="413"/>
        <end position="433"/>
    </location>
</feature>
<dbReference type="GO" id="GO:0005886">
    <property type="term" value="C:plasma membrane"/>
    <property type="evidence" value="ECO:0007669"/>
    <property type="project" value="TreeGrafter"/>
</dbReference>
<keyword evidence="6" id="KW-0325">Glycoprotein</keyword>
<evidence type="ECO:0000256" key="7">
    <source>
        <dbReference type="SAM" id="Phobius"/>
    </source>
</evidence>
<evidence type="ECO:0000256" key="6">
    <source>
        <dbReference type="ARBA" id="ARBA00023180"/>
    </source>
</evidence>
<keyword evidence="5 7" id="KW-0472">Membrane</keyword>
<sequence>MCCASGRFCFCALPVFGQYCCIWNADLARLPHLHHHVCDTLLDCRVGVDDAFIMLQSWDQHKHIRDLKQRLCVVMVHVGPSITITSLTNTVAFGIGYATPTPQMSLFCLCTSIAVLFDYFLTFTLLAPIVLLVSPKHKLPALPPTEEPSVAEHKLVLKNISPSIHKYSAFLHSKKGRVAAFVLSVTLYIIATIGVANMKSTFEPSKAFPSDSPLASSMDGIREVFNEFFPINVFVNRPPNISDVSDYANFNRMVGTLEQIPESYGQNRTILWLRAFEAFDQKTSQLWEFIGMQAPKNYTPSYENLDFFLQQLNYPPTIKMEADENGVKRLKAFQFTIIAKDMSEWSNRAIVEQKCREILERFPEFNASIYDGDSAVLNLLLTVKIDLIGSITVTVICMTIICSFFIPNQIGVAIIAFTISSICYTLVGIMSWWGADLDPVTIVDVLLATGFSVDYTAHFARDVCPMLQAGTSTVLCMLPLIFVPTYAIVAFAKTVFVVVAVGLLHGLFFMPVLLCLTPQKDNQLFKYCENGIGRRKKAPPANTQASIEPLITMPSVVTSE</sequence>
<protein>
    <submittedName>
        <fullName evidence="11">SSD domain-containing protein</fullName>
    </submittedName>
</protein>
<keyword evidence="4 7" id="KW-1133">Transmembrane helix</keyword>
<reference evidence="11" key="1">
    <citation type="submission" date="2022-11" db="UniProtKB">
        <authorList>
            <consortium name="WormBaseParasite"/>
        </authorList>
    </citation>
    <scope>IDENTIFICATION</scope>
</reference>
<evidence type="ECO:0000256" key="2">
    <source>
        <dbReference type="ARBA" id="ARBA00005585"/>
    </source>
</evidence>
<feature type="transmembrane region" description="Helical" evidence="7">
    <location>
        <begin position="469"/>
        <end position="489"/>
    </location>
</feature>
<dbReference type="InterPro" id="IPR051697">
    <property type="entry name" value="Patched_domain-protein"/>
</dbReference>
<dbReference type="AlphaFoldDB" id="A0A915D3S9"/>
<dbReference type="InterPro" id="IPR003392">
    <property type="entry name" value="PTHD_SSD"/>
</dbReference>
<organism evidence="10 11">
    <name type="scientific">Ditylenchus dipsaci</name>
    <dbReference type="NCBI Taxonomy" id="166011"/>
    <lineage>
        <taxon>Eukaryota</taxon>
        <taxon>Metazoa</taxon>
        <taxon>Ecdysozoa</taxon>
        <taxon>Nematoda</taxon>
        <taxon>Chromadorea</taxon>
        <taxon>Rhabditida</taxon>
        <taxon>Tylenchina</taxon>
        <taxon>Tylenchomorpha</taxon>
        <taxon>Sphaerularioidea</taxon>
        <taxon>Anguinidae</taxon>
        <taxon>Anguininae</taxon>
        <taxon>Ditylenchus</taxon>
    </lineage>
</organism>
<accession>A0A915D3S9</accession>
<keyword evidence="8" id="KW-0732">Signal</keyword>
<feature type="chain" id="PRO_5036673583" evidence="8">
    <location>
        <begin position="18"/>
        <end position="560"/>
    </location>
</feature>
<feature type="transmembrane region" description="Helical" evidence="7">
    <location>
        <begin position="387"/>
        <end position="406"/>
    </location>
</feature>
<comment type="subcellular location">
    <subcellularLocation>
        <location evidence="1">Membrane</location>
        <topology evidence="1">Multi-pass membrane protein</topology>
    </subcellularLocation>
</comment>
<keyword evidence="10" id="KW-1185">Reference proteome</keyword>
<evidence type="ECO:0000313" key="10">
    <source>
        <dbReference type="Proteomes" id="UP000887574"/>
    </source>
</evidence>
<dbReference type="GO" id="GO:0018996">
    <property type="term" value="P:molting cycle, collagen and cuticulin-based cuticle"/>
    <property type="evidence" value="ECO:0007669"/>
    <property type="project" value="TreeGrafter"/>
</dbReference>
<dbReference type="Proteomes" id="UP000887574">
    <property type="component" value="Unplaced"/>
</dbReference>
<evidence type="ECO:0000256" key="5">
    <source>
        <dbReference type="ARBA" id="ARBA00023136"/>
    </source>
</evidence>
<evidence type="ECO:0000313" key="11">
    <source>
        <dbReference type="WBParaSite" id="jg15102"/>
    </source>
</evidence>
<dbReference type="PROSITE" id="PS50156">
    <property type="entry name" value="SSD"/>
    <property type="match status" value="1"/>
</dbReference>
<feature type="transmembrane region" description="Helical" evidence="7">
    <location>
        <begin position="178"/>
        <end position="196"/>
    </location>
</feature>
<dbReference type="GO" id="GO:0006897">
    <property type="term" value="P:endocytosis"/>
    <property type="evidence" value="ECO:0007669"/>
    <property type="project" value="TreeGrafter"/>
</dbReference>
<name>A0A915D3S9_9BILA</name>
<feature type="signal peptide" evidence="8">
    <location>
        <begin position="1"/>
        <end position="17"/>
    </location>
</feature>
<dbReference type="SUPFAM" id="SSF82866">
    <property type="entry name" value="Multidrug efflux transporter AcrB transmembrane domain"/>
    <property type="match status" value="2"/>
</dbReference>
<evidence type="ECO:0000259" key="9">
    <source>
        <dbReference type="PROSITE" id="PS50156"/>
    </source>
</evidence>
<proteinExistence type="inferred from homology"/>
<comment type="similarity">
    <text evidence="2">Belongs to the patched family.</text>
</comment>
<dbReference type="PANTHER" id="PTHR10796:SF108">
    <property type="entry name" value="SSD DOMAIN-CONTAINING PROTEIN"/>
    <property type="match status" value="1"/>
</dbReference>
<feature type="domain" description="SSD" evidence="9">
    <location>
        <begin position="46"/>
        <end position="132"/>
    </location>
</feature>
<dbReference type="WBParaSite" id="jg15102">
    <property type="protein sequence ID" value="jg15102"/>
    <property type="gene ID" value="jg15102"/>
</dbReference>
<dbReference type="GO" id="GO:0030659">
    <property type="term" value="C:cytoplasmic vesicle membrane"/>
    <property type="evidence" value="ECO:0007669"/>
    <property type="project" value="TreeGrafter"/>
</dbReference>
<dbReference type="InterPro" id="IPR000731">
    <property type="entry name" value="SSD"/>
</dbReference>
<evidence type="ECO:0000256" key="8">
    <source>
        <dbReference type="SAM" id="SignalP"/>
    </source>
</evidence>
<evidence type="ECO:0000256" key="1">
    <source>
        <dbReference type="ARBA" id="ARBA00004141"/>
    </source>
</evidence>
<evidence type="ECO:0000256" key="3">
    <source>
        <dbReference type="ARBA" id="ARBA00022692"/>
    </source>
</evidence>
<feature type="transmembrane region" description="Helical" evidence="7">
    <location>
        <begin position="104"/>
        <end position="133"/>
    </location>
</feature>
<feature type="transmembrane region" description="Helical" evidence="7">
    <location>
        <begin position="71"/>
        <end position="98"/>
    </location>
</feature>